<dbReference type="AlphaFoldDB" id="A0A3T1D665"/>
<sequence>MKRISGFLIIILILGLQMGCAADEKRNAIQSATVAVDADVNANRLNIPFKQYLYSKYSPNFSWEKDDSDGLPKEVTDKYENDKTLAPGGFYIKETPTEFFIAVSIGGVKSSTDGFEVKSLSLPSTYQQEKDPILKIEVNRVKNERTSSEAIQGDIFVRSLIGISKNDLPTGVHINSIIMGLEN</sequence>
<dbReference type="OrthoDB" id="2663118at2"/>
<accession>A0A3T1D665</accession>
<name>A0A3T1D665_9BACL</name>
<organism evidence="1 2">
    <name type="scientific">Cohnella abietis</name>
    <dbReference type="NCBI Taxonomy" id="2507935"/>
    <lineage>
        <taxon>Bacteria</taxon>
        <taxon>Bacillati</taxon>
        <taxon>Bacillota</taxon>
        <taxon>Bacilli</taxon>
        <taxon>Bacillales</taxon>
        <taxon>Paenibacillaceae</taxon>
        <taxon>Cohnella</taxon>
    </lineage>
</organism>
<keyword evidence="2" id="KW-1185">Reference proteome</keyword>
<dbReference type="Proteomes" id="UP000289856">
    <property type="component" value="Chromosome"/>
</dbReference>
<evidence type="ECO:0000313" key="2">
    <source>
        <dbReference type="Proteomes" id="UP000289856"/>
    </source>
</evidence>
<dbReference type="KEGG" id="cohn:KCTCHS21_29620"/>
<dbReference type="EMBL" id="AP019400">
    <property type="protein sequence ID" value="BBI33563.1"/>
    <property type="molecule type" value="Genomic_DNA"/>
</dbReference>
<evidence type="ECO:0000313" key="1">
    <source>
        <dbReference type="EMBL" id="BBI33563.1"/>
    </source>
</evidence>
<gene>
    <name evidence="1" type="ORF">KCTCHS21_29620</name>
</gene>
<reference evidence="1 2" key="1">
    <citation type="submission" date="2019-01" db="EMBL/GenBank/DDBJ databases">
        <title>Complete genome sequence of Cohnella hallensis HS21 isolated from Korean fir (Abies koreana) rhizospheric soil.</title>
        <authorList>
            <person name="Jiang L."/>
            <person name="Kang S.W."/>
            <person name="Kim S."/>
            <person name="Jung J."/>
            <person name="Kim C.Y."/>
            <person name="Kim D.H."/>
            <person name="Kim S.W."/>
            <person name="Lee J."/>
        </authorList>
    </citation>
    <scope>NUCLEOTIDE SEQUENCE [LARGE SCALE GENOMIC DNA]</scope>
    <source>
        <strain evidence="1 2">HS21</strain>
    </source>
</reference>
<proteinExistence type="predicted"/>
<protein>
    <submittedName>
        <fullName evidence="1">Uncharacterized protein</fullName>
    </submittedName>
</protein>
<dbReference type="RefSeq" id="WP_130609476.1">
    <property type="nucleotide sequence ID" value="NZ_AP019400.1"/>
</dbReference>